<dbReference type="Proteomes" id="UP000199473">
    <property type="component" value="Unassembled WGS sequence"/>
</dbReference>
<gene>
    <name evidence="1" type="ORF">SAMN02745775_1431</name>
</gene>
<feature type="non-terminal residue" evidence="1">
    <location>
        <position position="1"/>
    </location>
</feature>
<accession>A0A1I4FJ88</accession>
<organism evidence="1 2">
    <name type="scientific">Falsiroseomonas stagni DSM 19981</name>
    <dbReference type="NCBI Taxonomy" id="1123062"/>
    <lineage>
        <taxon>Bacteria</taxon>
        <taxon>Pseudomonadati</taxon>
        <taxon>Pseudomonadota</taxon>
        <taxon>Alphaproteobacteria</taxon>
        <taxon>Acetobacterales</taxon>
        <taxon>Roseomonadaceae</taxon>
        <taxon>Falsiroseomonas</taxon>
    </lineage>
</organism>
<feature type="non-terminal residue" evidence="1">
    <location>
        <position position="349"/>
    </location>
</feature>
<dbReference type="EMBL" id="FOSQ01000043">
    <property type="protein sequence ID" value="SFL17988.1"/>
    <property type="molecule type" value="Genomic_DNA"/>
</dbReference>
<sequence length="349" mass="33369">GAGVDINTLALAPVGGASGAVTLSGQQSINGAGSFFSGNFGTVVPIVTNQMVASTVAGTLAAVAATQPAAGGVIGGGTLAFDAPRYFVNGAPAAADVGLSNVGQTIATAYNRVDAGNMAITALPASGSGNGTGFSQVANEIGVISGVLQVGITPATGPTPYSFAALNNALADTVAGRASIDGLAQNYQMTANTLSSSANVTGGFTQTANTLNFAAGVAAPGGFTTGIVIQGSGGPAFSSAGQPYELALQNTGAGLQTNSALAMSYLGGNASLAGTTQRTNVLSNVLSTTGALATTSAGAVEQNLGEINGYGGTGAMQSLGAVSGNTSGSGLASATGYRQDIGLTGNLVA</sequence>
<proteinExistence type="predicted"/>
<evidence type="ECO:0000313" key="1">
    <source>
        <dbReference type="EMBL" id="SFL17988.1"/>
    </source>
</evidence>
<dbReference type="AlphaFoldDB" id="A0A1I4FJ88"/>
<reference evidence="1 2" key="1">
    <citation type="submission" date="2016-10" db="EMBL/GenBank/DDBJ databases">
        <authorList>
            <person name="de Groot N.N."/>
        </authorList>
    </citation>
    <scope>NUCLEOTIDE SEQUENCE [LARGE SCALE GENOMIC DNA]</scope>
    <source>
        <strain evidence="1 2">DSM 19981</strain>
    </source>
</reference>
<evidence type="ECO:0000313" key="2">
    <source>
        <dbReference type="Proteomes" id="UP000199473"/>
    </source>
</evidence>
<protein>
    <submittedName>
        <fullName evidence="1">Uncharacterized protein</fullName>
    </submittedName>
</protein>
<keyword evidence="2" id="KW-1185">Reference proteome</keyword>
<name>A0A1I4FJ88_9PROT</name>